<name>Q49708_MYCLR</name>
<dbReference type="SUPFAM" id="SSF89796">
    <property type="entry name" value="CoA-transferase family III (CaiB/BaiF)"/>
    <property type="match status" value="1"/>
</dbReference>
<dbReference type="AlphaFoldDB" id="Q49708"/>
<dbReference type="EMBL" id="U00014">
    <property type="protein sequence ID" value="AAA50884.1"/>
    <property type="molecule type" value="Genomic_DNA"/>
</dbReference>
<feature type="transmembrane region" description="Helical" evidence="2">
    <location>
        <begin position="21"/>
        <end position="44"/>
    </location>
</feature>
<reference evidence="3" key="1">
    <citation type="submission" date="1994-01" db="EMBL/GenBank/DDBJ databases">
        <authorList>
            <person name="Smith D.R."/>
        </authorList>
    </citation>
    <scope>NUCLEOTIDE SEQUENCE</scope>
</reference>
<keyword evidence="2" id="KW-0472">Membrane</keyword>
<feature type="region of interest" description="Disordered" evidence="1">
    <location>
        <begin position="86"/>
        <end position="113"/>
    </location>
</feature>
<keyword evidence="2" id="KW-1133">Transmembrane helix</keyword>
<protein>
    <submittedName>
        <fullName evidence="3">B1549_C1_186</fullName>
    </submittedName>
</protein>
<evidence type="ECO:0000313" key="3">
    <source>
        <dbReference type="EMBL" id="AAA50884.1"/>
    </source>
</evidence>
<feature type="compositionally biased region" description="Basic residues" evidence="1">
    <location>
        <begin position="103"/>
        <end position="113"/>
    </location>
</feature>
<organism evidence="3">
    <name type="scientific">Mycobacterium leprae</name>
    <dbReference type="NCBI Taxonomy" id="1769"/>
    <lineage>
        <taxon>Bacteria</taxon>
        <taxon>Bacillati</taxon>
        <taxon>Actinomycetota</taxon>
        <taxon>Actinomycetes</taxon>
        <taxon>Mycobacteriales</taxon>
        <taxon>Mycobacteriaceae</taxon>
        <taxon>Mycobacterium</taxon>
    </lineage>
</organism>
<dbReference type="PIR" id="S72784">
    <property type="entry name" value="S72784"/>
</dbReference>
<evidence type="ECO:0000256" key="1">
    <source>
        <dbReference type="SAM" id="MobiDB-lite"/>
    </source>
</evidence>
<sequence>MCNRQRRDLRMVCVNMNGPGLPLIGVSVVRVSIFVFAPLCAAMFSQLGAVIRVNLISDASDVHRWPMATDGTSIYCPDQEKAFGHDRSAFDRRVTARPAAGRRGGRHRRHQRR</sequence>
<proteinExistence type="predicted"/>
<accession>Q49708</accession>
<dbReference type="InterPro" id="IPR023606">
    <property type="entry name" value="CoA-Trfase_III_dom_1_sf"/>
</dbReference>
<keyword evidence="2" id="KW-0812">Transmembrane</keyword>
<evidence type="ECO:0000256" key="2">
    <source>
        <dbReference type="SAM" id="Phobius"/>
    </source>
</evidence>
<reference evidence="3" key="2">
    <citation type="submission" date="1994-09" db="EMBL/GenBank/DDBJ databases">
        <authorList>
            <person name="Robison K."/>
        </authorList>
    </citation>
    <scope>NUCLEOTIDE SEQUENCE</scope>
</reference>